<dbReference type="Proteomes" id="UP000815677">
    <property type="component" value="Unassembled WGS sequence"/>
</dbReference>
<name>A0ABQ0L3D4_MYCCL</name>
<protein>
    <submittedName>
        <fullName evidence="2">Uncharacterized protein</fullName>
    </submittedName>
</protein>
<organism evidence="2 3">
    <name type="scientific">Mycena chlorophos</name>
    <name type="common">Agaric fungus</name>
    <name type="synonym">Agaricus chlorophos</name>
    <dbReference type="NCBI Taxonomy" id="658473"/>
    <lineage>
        <taxon>Eukaryota</taxon>
        <taxon>Fungi</taxon>
        <taxon>Dikarya</taxon>
        <taxon>Basidiomycota</taxon>
        <taxon>Agaricomycotina</taxon>
        <taxon>Agaricomycetes</taxon>
        <taxon>Agaricomycetidae</taxon>
        <taxon>Agaricales</taxon>
        <taxon>Marasmiineae</taxon>
        <taxon>Mycenaceae</taxon>
        <taxon>Mycena</taxon>
    </lineage>
</organism>
<evidence type="ECO:0000256" key="1">
    <source>
        <dbReference type="SAM" id="MobiDB-lite"/>
    </source>
</evidence>
<proteinExistence type="predicted"/>
<accession>A0ABQ0L3D4</accession>
<feature type="compositionally biased region" description="Basic and acidic residues" evidence="1">
    <location>
        <begin position="132"/>
        <end position="147"/>
    </location>
</feature>
<dbReference type="EMBL" id="DF841659">
    <property type="protein sequence ID" value="GAT45658.1"/>
    <property type="molecule type" value="Genomic_DNA"/>
</dbReference>
<feature type="region of interest" description="Disordered" evidence="1">
    <location>
        <begin position="17"/>
        <end position="47"/>
    </location>
</feature>
<gene>
    <name evidence="2" type="ORF">MCHLO_03223</name>
</gene>
<reference evidence="2" key="1">
    <citation type="submission" date="2014-09" db="EMBL/GenBank/DDBJ databases">
        <title>Genome sequence of the luminous mushroom Mycena chlorophos for searching fungal bioluminescence genes.</title>
        <authorList>
            <person name="Tanaka Y."/>
            <person name="Kasuga D."/>
            <person name="Oba Y."/>
            <person name="Hase S."/>
            <person name="Sato K."/>
            <person name="Oba Y."/>
            <person name="Sakakibara Y."/>
        </authorList>
    </citation>
    <scope>NUCLEOTIDE SEQUENCE</scope>
</reference>
<feature type="region of interest" description="Disordered" evidence="1">
    <location>
        <begin position="123"/>
        <end position="147"/>
    </location>
</feature>
<evidence type="ECO:0000313" key="2">
    <source>
        <dbReference type="EMBL" id="GAT45658.1"/>
    </source>
</evidence>
<keyword evidence="3" id="KW-1185">Reference proteome</keyword>
<evidence type="ECO:0000313" key="3">
    <source>
        <dbReference type="Proteomes" id="UP000815677"/>
    </source>
</evidence>
<sequence length="147" mass="15998">MVDCSGVVLDTGKWRNWKRGDDAVSPATTQQGSKARLDGGGSPEEWRWPTRGSSALELLADAGEARRSSVASHRRRGARLEVSALVGGGELEDATGHGGEKQREFVTMTCGDPDVCLTADSQRQPFSDLFSDESRHFRAEGKPRRPQ</sequence>